<evidence type="ECO:0000256" key="4">
    <source>
        <dbReference type="ARBA" id="ARBA00022833"/>
    </source>
</evidence>
<keyword evidence="10" id="KW-1185">Reference proteome</keyword>
<keyword evidence="7" id="KW-0472">Membrane</keyword>
<evidence type="ECO:0000256" key="7">
    <source>
        <dbReference type="SAM" id="Phobius"/>
    </source>
</evidence>
<evidence type="ECO:0000259" key="8">
    <source>
        <dbReference type="Pfam" id="PF02900"/>
    </source>
</evidence>
<comment type="cofactor">
    <cofactor evidence="1">
        <name>Zn(2+)</name>
        <dbReference type="ChEBI" id="CHEBI:29105"/>
    </cofactor>
</comment>
<keyword evidence="7" id="KW-1133">Transmembrane helix</keyword>
<dbReference type="InterPro" id="IPR014436">
    <property type="entry name" value="Extradiol_dOase_DODA"/>
</dbReference>
<accession>A0A3N4IA90</accession>
<feature type="region of interest" description="Disordered" evidence="6">
    <location>
        <begin position="1"/>
        <end position="23"/>
    </location>
</feature>
<proteinExistence type="inferred from homology"/>
<sequence>MATTSSSTDNLKVHSSKENKITKKKSASVASTITLLLSALAVAIVAVLLTRTRTESTTASTVPTDAKITTTQTSSTTKSAPTSTMAATTPARRLPIYFVSHGGVSILPTRPYPPNIMYDHDHPVYPRLQALGKEITEKVKPKAVVVLSAHWQAGESGSDLAGGAGGLKKEFIEVNVEEKEQPLIYDFYNFPAHYYKEKYPHRGSKQVSSRVLDLLKENNISATGTKRGLDHGVWAVFRCMFNPTENPLNVPLVQVSLFPSESPDNHIALGKALAPLRDEGVLIVASGMAVHNLRELWTYMSKPGSMAPYTKPFDDALTEAVVRGTGEEREGKLVELLRRQDARKAHPTFEHILPVHVAAGAAAGERGKKLFDMPQGSMAWSMFRFGEVPAEA</sequence>
<protein>
    <submittedName>
        <fullName evidence="9">LigB-domain-containing protein</fullName>
    </submittedName>
</protein>
<dbReference type="GO" id="GO:0008270">
    <property type="term" value="F:zinc ion binding"/>
    <property type="evidence" value="ECO:0007669"/>
    <property type="project" value="InterPro"/>
</dbReference>
<organism evidence="9 10">
    <name type="scientific">Ascobolus immersus RN42</name>
    <dbReference type="NCBI Taxonomy" id="1160509"/>
    <lineage>
        <taxon>Eukaryota</taxon>
        <taxon>Fungi</taxon>
        <taxon>Dikarya</taxon>
        <taxon>Ascomycota</taxon>
        <taxon>Pezizomycotina</taxon>
        <taxon>Pezizomycetes</taxon>
        <taxon>Pezizales</taxon>
        <taxon>Ascobolaceae</taxon>
        <taxon>Ascobolus</taxon>
    </lineage>
</organism>
<evidence type="ECO:0000256" key="6">
    <source>
        <dbReference type="SAM" id="MobiDB-lite"/>
    </source>
</evidence>
<feature type="domain" description="Extradiol ring-cleavage dioxygenase class III enzyme subunit B" evidence="8">
    <location>
        <begin position="97"/>
        <end position="367"/>
    </location>
</feature>
<dbReference type="STRING" id="1160509.A0A3N4IA90"/>
<evidence type="ECO:0000313" key="10">
    <source>
        <dbReference type="Proteomes" id="UP000275078"/>
    </source>
</evidence>
<evidence type="ECO:0000256" key="3">
    <source>
        <dbReference type="ARBA" id="ARBA00022723"/>
    </source>
</evidence>
<keyword evidence="7" id="KW-0812">Transmembrane</keyword>
<evidence type="ECO:0000256" key="2">
    <source>
        <dbReference type="ARBA" id="ARBA00007581"/>
    </source>
</evidence>
<feature type="transmembrane region" description="Helical" evidence="7">
    <location>
        <begin position="27"/>
        <end position="49"/>
    </location>
</feature>
<dbReference type="Proteomes" id="UP000275078">
    <property type="component" value="Unassembled WGS sequence"/>
</dbReference>
<dbReference type="SUPFAM" id="SSF53213">
    <property type="entry name" value="LigB-like"/>
    <property type="match status" value="1"/>
</dbReference>
<dbReference type="GO" id="GO:0016702">
    <property type="term" value="F:oxidoreductase activity, acting on single donors with incorporation of molecular oxygen, incorporation of two atoms of oxygen"/>
    <property type="evidence" value="ECO:0007669"/>
    <property type="project" value="UniProtKB-ARBA"/>
</dbReference>
<keyword evidence="4" id="KW-0862">Zinc</keyword>
<dbReference type="EMBL" id="ML119667">
    <property type="protein sequence ID" value="RPA82992.1"/>
    <property type="molecule type" value="Genomic_DNA"/>
</dbReference>
<dbReference type="AlphaFoldDB" id="A0A3N4IA90"/>
<name>A0A3N4IA90_ASCIM</name>
<evidence type="ECO:0000313" key="9">
    <source>
        <dbReference type="EMBL" id="RPA82992.1"/>
    </source>
</evidence>
<feature type="compositionally biased region" description="Polar residues" evidence="6">
    <location>
        <begin position="1"/>
        <end position="10"/>
    </location>
</feature>
<evidence type="ECO:0000256" key="5">
    <source>
        <dbReference type="ARBA" id="ARBA00023002"/>
    </source>
</evidence>
<gene>
    <name evidence="9" type="ORF">BJ508DRAFT_237428</name>
</gene>
<dbReference type="Pfam" id="PF02900">
    <property type="entry name" value="LigB"/>
    <property type="match status" value="1"/>
</dbReference>
<dbReference type="PANTHER" id="PTHR30096:SF0">
    <property type="entry name" value="4,5-DOPA DIOXYGENASE EXTRADIOL-LIKE PROTEIN"/>
    <property type="match status" value="1"/>
</dbReference>
<keyword evidence="3" id="KW-0479">Metal-binding</keyword>
<comment type="similarity">
    <text evidence="2">Belongs to the DODA-type extradiol aromatic ring-opening dioxygenase family.</text>
</comment>
<feature type="compositionally biased region" description="Basic and acidic residues" evidence="6">
    <location>
        <begin position="11"/>
        <end position="21"/>
    </location>
</feature>
<dbReference type="Gene3D" id="3.40.830.10">
    <property type="entry name" value="LigB-like"/>
    <property type="match status" value="1"/>
</dbReference>
<keyword evidence="5" id="KW-0560">Oxidoreductase</keyword>
<dbReference type="GO" id="GO:0008198">
    <property type="term" value="F:ferrous iron binding"/>
    <property type="evidence" value="ECO:0007669"/>
    <property type="project" value="InterPro"/>
</dbReference>
<dbReference type="PANTHER" id="PTHR30096">
    <property type="entry name" value="4,5-DOPA DIOXYGENASE EXTRADIOL-LIKE PROTEIN"/>
    <property type="match status" value="1"/>
</dbReference>
<evidence type="ECO:0000256" key="1">
    <source>
        <dbReference type="ARBA" id="ARBA00001947"/>
    </source>
</evidence>
<dbReference type="OrthoDB" id="7396853at2759"/>
<dbReference type="InterPro" id="IPR004183">
    <property type="entry name" value="Xdiol_dOase_suB"/>
</dbReference>
<dbReference type="CDD" id="cd07363">
    <property type="entry name" value="45_DOPA_Dioxygenase"/>
    <property type="match status" value="1"/>
</dbReference>
<reference evidence="9 10" key="1">
    <citation type="journal article" date="2018" name="Nat. Ecol. Evol.">
        <title>Pezizomycetes genomes reveal the molecular basis of ectomycorrhizal truffle lifestyle.</title>
        <authorList>
            <person name="Murat C."/>
            <person name="Payen T."/>
            <person name="Noel B."/>
            <person name="Kuo A."/>
            <person name="Morin E."/>
            <person name="Chen J."/>
            <person name="Kohler A."/>
            <person name="Krizsan K."/>
            <person name="Balestrini R."/>
            <person name="Da Silva C."/>
            <person name="Montanini B."/>
            <person name="Hainaut M."/>
            <person name="Levati E."/>
            <person name="Barry K.W."/>
            <person name="Belfiori B."/>
            <person name="Cichocki N."/>
            <person name="Clum A."/>
            <person name="Dockter R.B."/>
            <person name="Fauchery L."/>
            <person name="Guy J."/>
            <person name="Iotti M."/>
            <person name="Le Tacon F."/>
            <person name="Lindquist E.A."/>
            <person name="Lipzen A."/>
            <person name="Malagnac F."/>
            <person name="Mello A."/>
            <person name="Molinier V."/>
            <person name="Miyauchi S."/>
            <person name="Poulain J."/>
            <person name="Riccioni C."/>
            <person name="Rubini A."/>
            <person name="Sitrit Y."/>
            <person name="Splivallo R."/>
            <person name="Traeger S."/>
            <person name="Wang M."/>
            <person name="Zifcakova L."/>
            <person name="Wipf D."/>
            <person name="Zambonelli A."/>
            <person name="Paolocci F."/>
            <person name="Nowrousian M."/>
            <person name="Ottonello S."/>
            <person name="Baldrian P."/>
            <person name="Spatafora J.W."/>
            <person name="Henrissat B."/>
            <person name="Nagy L.G."/>
            <person name="Aury J.M."/>
            <person name="Wincker P."/>
            <person name="Grigoriev I.V."/>
            <person name="Bonfante P."/>
            <person name="Martin F.M."/>
        </authorList>
    </citation>
    <scope>NUCLEOTIDE SEQUENCE [LARGE SCALE GENOMIC DNA]</scope>
    <source>
        <strain evidence="9 10">RN42</strain>
    </source>
</reference>